<dbReference type="EMBL" id="FOUO01000002">
    <property type="protein sequence ID" value="SFM30476.1"/>
    <property type="molecule type" value="Genomic_DNA"/>
</dbReference>
<keyword evidence="5 6" id="KW-0472">Membrane</keyword>
<dbReference type="STRING" id="195064.SAMN05421721_102181"/>
<dbReference type="Pfam" id="PF03788">
    <property type="entry name" value="LrgA"/>
    <property type="match status" value="1"/>
</dbReference>
<dbReference type="GO" id="GO:0005886">
    <property type="term" value="C:plasma membrane"/>
    <property type="evidence" value="ECO:0007669"/>
    <property type="project" value="UniProtKB-SubCell"/>
</dbReference>
<evidence type="ECO:0000313" key="8">
    <source>
        <dbReference type="Proteomes" id="UP000199556"/>
    </source>
</evidence>
<evidence type="ECO:0000256" key="1">
    <source>
        <dbReference type="ARBA" id="ARBA00004651"/>
    </source>
</evidence>
<evidence type="ECO:0000256" key="5">
    <source>
        <dbReference type="ARBA" id="ARBA00023136"/>
    </source>
</evidence>
<keyword evidence="7" id="KW-0378">Hydrolase</keyword>
<gene>
    <name evidence="7" type="ORF">SAMN05421721_102181</name>
</gene>
<keyword evidence="4 6" id="KW-1133">Transmembrane helix</keyword>
<dbReference type="Proteomes" id="UP000199556">
    <property type="component" value="Unassembled WGS sequence"/>
</dbReference>
<protein>
    <submittedName>
        <fullName evidence="7">Putative effector of murein hydrolase LrgA, UPF0299 family</fullName>
    </submittedName>
</protein>
<name>A0A1I4PSC3_ECTMO</name>
<dbReference type="InterPro" id="IPR005538">
    <property type="entry name" value="LrgA/CidA"/>
</dbReference>
<keyword evidence="8" id="KW-1185">Reference proteome</keyword>
<feature type="transmembrane region" description="Helical" evidence="6">
    <location>
        <begin position="91"/>
        <end position="112"/>
    </location>
</feature>
<keyword evidence="2" id="KW-1003">Cell membrane</keyword>
<dbReference type="AlphaFoldDB" id="A0A1I4PSC3"/>
<feature type="transmembrane region" description="Helical" evidence="6">
    <location>
        <begin position="34"/>
        <end position="53"/>
    </location>
</feature>
<organism evidence="7 8">
    <name type="scientific">Ectothiorhodospira mobilis</name>
    <dbReference type="NCBI Taxonomy" id="195064"/>
    <lineage>
        <taxon>Bacteria</taxon>
        <taxon>Pseudomonadati</taxon>
        <taxon>Pseudomonadota</taxon>
        <taxon>Gammaproteobacteria</taxon>
        <taxon>Chromatiales</taxon>
        <taxon>Ectothiorhodospiraceae</taxon>
        <taxon>Ectothiorhodospira</taxon>
    </lineage>
</organism>
<dbReference type="PANTHER" id="PTHR33931">
    <property type="entry name" value="HOLIN-LIKE PROTEIN CIDA-RELATED"/>
    <property type="match status" value="1"/>
</dbReference>
<comment type="subcellular location">
    <subcellularLocation>
        <location evidence="1">Cell membrane</location>
        <topology evidence="1">Multi-pass membrane protein</topology>
    </subcellularLocation>
</comment>
<sequence length="122" mass="12583">MPGMVPALLVLLLCQLAGEVLVAALGLPFPGPVVGMMLLFAGLLARGGVPDALRRVCDGLLRHLALLFVPAGVGLMVHFDRVLQDAWPLLTGLLVSTALALGVTLGTLNLLIRGAGRTGRDG</sequence>
<accession>A0A1I4PSC3</accession>
<evidence type="ECO:0000256" key="6">
    <source>
        <dbReference type="SAM" id="Phobius"/>
    </source>
</evidence>
<keyword evidence="3 6" id="KW-0812">Transmembrane</keyword>
<evidence type="ECO:0000256" key="4">
    <source>
        <dbReference type="ARBA" id="ARBA00022989"/>
    </source>
</evidence>
<evidence type="ECO:0000313" key="7">
    <source>
        <dbReference type="EMBL" id="SFM30476.1"/>
    </source>
</evidence>
<evidence type="ECO:0000256" key="2">
    <source>
        <dbReference type="ARBA" id="ARBA00022475"/>
    </source>
</evidence>
<dbReference type="GO" id="GO:0016787">
    <property type="term" value="F:hydrolase activity"/>
    <property type="evidence" value="ECO:0007669"/>
    <property type="project" value="UniProtKB-KW"/>
</dbReference>
<reference evidence="7 8" key="1">
    <citation type="submission" date="2016-10" db="EMBL/GenBank/DDBJ databases">
        <authorList>
            <person name="de Groot N.N."/>
        </authorList>
    </citation>
    <scope>NUCLEOTIDE SEQUENCE [LARGE SCALE GENOMIC DNA]</scope>
    <source>
        <strain evidence="7 8">DSM 4180</strain>
    </source>
</reference>
<dbReference type="PANTHER" id="PTHR33931:SF2">
    <property type="entry name" value="HOLIN-LIKE PROTEIN CIDA"/>
    <property type="match status" value="1"/>
</dbReference>
<proteinExistence type="predicted"/>
<evidence type="ECO:0000256" key="3">
    <source>
        <dbReference type="ARBA" id="ARBA00022692"/>
    </source>
</evidence>
<feature type="transmembrane region" description="Helical" evidence="6">
    <location>
        <begin position="60"/>
        <end position="79"/>
    </location>
</feature>